<sequence length="821" mass="89207">MIRLFPLVSAVSALIALPLAATAQQADSFVSPSGTCQTDLYEKISAYPRSGNSVTVRAQQIKSGRLAPQPMTDSVIPPFTPVKCFARTDDLVLILAEEGQNFCGWVPRTALLGGAQGDTGPITPLNRGRACPSLDPMSVSDYCARKEELGSFEALCEEMRQPDGSFADNPIETKFLTWNANADDPADRTAVARYSAPDTGARLDSDLSIFSVFKVWDVAASADGEELFVLIGPDQKTVEGWVLETAGTVWFSRLTTFFERGATAPILTEAPGTAAAEPLAVVPPNLDEMLSGGEDFDKYPVLVDNRAPEATLGTRQEPHLEIAFIGARCGENQLCSDTGGDRVVDKISLLDSVDVLFVMDATASMADYFPMVAEEVADIALARASTTNRFGAVMYGDFLSSRAMDHGAPMQIKTAVPLTEIYGGDEFDPLQTADLFIADPVGGKPEAAFAALYQAISSADWRSDGVRIVVHIADHGDRGSAPDALVELMSAQNVLYVPIAVLGEFIAGVNGDLVSQTRDLLNRTRIDGVPMGIDTQLTYDPARGGQSDDEARLRIRQSLRGATELQDVISTQIASILLSGEESTVAESNRYPPGYAQLVAAARKIYGIDLDDVQGSAEARTLAAKGYVAVPPDGTSDDWDYFAAISPNDVKLLSEQFDILCKSMHDTGAEGLLSNALREVIEILTGDVLSRDNALYFAYFDNRDDIPLVNRTILGDGVFELGQDLGSLSRATRTRVEAYRREACRTRKLLKLIDSNLRVERPFEIGPDGRPGDLVWDQVEQDYDDLTSRKYIWPRIGIGNVQTIYLPLDYMPRPYDEVRTQ</sequence>
<dbReference type="OrthoDB" id="9801841at2"/>
<dbReference type="SUPFAM" id="SSF53300">
    <property type="entry name" value="vWA-like"/>
    <property type="match status" value="1"/>
</dbReference>
<dbReference type="Proteomes" id="UP000198440">
    <property type="component" value="Unassembled WGS sequence"/>
</dbReference>
<reference evidence="2 3" key="1">
    <citation type="submission" date="2017-06" db="EMBL/GenBank/DDBJ databases">
        <authorList>
            <person name="Kim H.J."/>
            <person name="Triplett B.A."/>
        </authorList>
    </citation>
    <scope>NUCLEOTIDE SEQUENCE [LARGE SCALE GENOMIC DNA]</scope>
    <source>
        <strain evidence="2 3">DSM 11445</strain>
    </source>
</reference>
<feature type="chain" id="PRO_5012579551" description="VWFA domain-containing protein" evidence="1">
    <location>
        <begin position="24"/>
        <end position="821"/>
    </location>
</feature>
<evidence type="ECO:0000313" key="3">
    <source>
        <dbReference type="Proteomes" id="UP000198440"/>
    </source>
</evidence>
<keyword evidence="1" id="KW-0732">Signal</keyword>
<organism evidence="2 3">
    <name type="scientific">Antarctobacter heliothermus</name>
    <dbReference type="NCBI Taxonomy" id="74033"/>
    <lineage>
        <taxon>Bacteria</taxon>
        <taxon>Pseudomonadati</taxon>
        <taxon>Pseudomonadota</taxon>
        <taxon>Alphaproteobacteria</taxon>
        <taxon>Rhodobacterales</taxon>
        <taxon>Roseobacteraceae</taxon>
        <taxon>Antarctobacter</taxon>
    </lineage>
</organism>
<proteinExistence type="predicted"/>
<feature type="signal peptide" evidence="1">
    <location>
        <begin position="1"/>
        <end position="23"/>
    </location>
</feature>
<protein>
    <recommendedName>
        <fullName evidence="4">VWFA domain-containing protein</fullName>
    </recommendedName>
</protein>
<dbReference type="EMBL" id="FZON01000014">
    <property type="protein sequence ID" value="SNS41981.1"/>
    <property type="molecule type" value="Genomic_DNA"/>
</dbReference>
<accession>A0A239EBY4</accession>
<name>A0A239EBY4_9RHOB</name>
<dbReference type="Gene3D" id="3.40.50.410">
    <property type="entry name" value="von Willebrand factor, type A domain"/>
    <property type="match status" value="1"/>
</dbReference>
<dbReference type="InterPro" id="IPR036465">
    <property type="entry name" value="vWFA_dom_sf"/>
</dbReference>
<evidence type="ECO:0008006" key="4">
    <source>
        <dbReference type="Google" id="ProtNLM"/>
    </source>
</evidence>
<dbReference type="PROSITE" id="PS00430">
    <property type="entry name" value="TONB_DEPENDENT_REC_1"/>
    <property type="match status" value="1"/>
</dbReference>
<evidence type="ECO:0000256" key="1">
    <source>
        <dbReference type="SAM" id="SignalP"/>
    </source>
</evidence>
<evidence type="ECO:0000313" key="2">
    <source>
        <dbReference type="EMBL" id="SNS41981.1"/>
    </source>
</evidence>
<dbReference type="RefSeq" id="WP_089277638.1">
    <property type="nucleotide sequence ID" value="NZ_FZON01000014.1"/>
</dbReference>
<gene>
    <name evidence="2" type="ORF">SAMN04488078_101451</name>
</gene>
<dbReference type="InterPro" id="IPR010916">
    <property type="entry name" value="TonB_box_CS"/>
</dbReference>
<dbReference type="AlphaFoldDB" id="A0A239EBY4"/>